<evidence type="ECO:0000256" key="8">
    <source>
        <dbReference type="ARBA" id="ARBA00064368"/>
    </source>
</evidence>
<organism evidence="11 12">
    <name type="scientific">Populus tomentosa</name>
    <name type="common">Chinese white poplar</name>
    <dbReference type="NCBI Taxonomy" id="118781"/>
    <lineage>
        <taxon>Eukaryota</taxon>
        <taxon>Viridiplantae</taxon>
        <taxon>Streptophyta</taxon>
        <taxon>Embryophyta</taxon>
        <taxon>Tracheophyta</taxon>
        <taxon>Spermatophyta</taxon>
        <taxon>Magnoliopsida</taxon>
        <taxon>eudicotyledons</taxon>
        <taxon>Gunneridae</taxon>
        <taxon>Pentapetalae</taxon>
        <taxon>rosids</taxon>
        <taxon>fabids</taxon>
        <taxon>Malpighiales</taxon>
        <taxon>Salicaceae</taxon>
        <taxon>Saliceae</taxon>
        <taxon>Populus</taxon>
    </lineage>
</organism>
<dbReference type="Pfam" id="PF10502">
    <property type="entry name" value="Peptidase_S26"/>
    <property type="match status" value="2"/>
</dbReference>
<dbReference type="PANTHER" id="PTHR12383:SF30">
    <property type="entry name" value="MITOCHONDRIAL INNER MEMBRANE PROTEASE SUBUNIT 1-LIKE"/>
    <property type="match status" value="1"/>
</dbReference>
<reference evidence="11" key="1">
    <citation type="journal article" date="2020" name="bioRxiv">
        <title>Hybrid origin of Populus tomentosa Carr. identified through genome sequencing and phylogenomic analysis.</title>
        <authorList>
            <person name="An X."/>
            <person name="Gao K."/>
            <person name="Chen Z."/>
            <person name="Li J."/>
            <person name="Yang X."/>
            <person name="Yang X."/>
            <person name="Zhou J."/>
            <person name="Guo T."/>
            <person name="Zhao T."/>
            <person name="Huang S."/>
            <person name="Miao D."/>
            <person name="Khan W.U."/>
            <person name="Rao P."/>
            <person name="Ye M."/>
            <person name="Lei B."/>
            <person name="Liao W."/>
            <person name="Wang J."/>
            <person name="Ji L."/>
            <person name="Li Y."/>
            <person name="Guo B."/>
            <person name="Mustafa N.S."/>
            <person name="Li S."/>
            <person name="Yun Q."/>
            <person name="Keller S.R."/>
            <person name="Mao J."/>
            <person name="Zhang R."/>
            <person name="Strauss S.H."/>
        </authorList>
    </citation>
    <scope>NUCLEOTIDE SEQUENCE</scope>
    <source>
        <strain evidence="11">GM15</strain>
        <tissue evidence="11">Leaf</tissue>
    </source>
</reference>
<dbReference type="AlphaFoldDB" id="A0A8X8CWX1"/>
<dbReference type="FunFam" id="2.10.109.10:FF:000014">
    <property type="entry name" value="Inner membrane protease subunit 1"/>
    <property type="match status" value="1"/>
</dbReference>
<feature type="domain" description="Peptidase S26" evidence="10">
    <location>
        <begin position="23"/>
        <end position="104"/>
    </location>
</feature>
<dbReference type="GO" id="GO:0006627">
    <property type="term" value="P:protein processing involved in protein targeting to mitochondrion"/>
    <property type="evidence" value="ECO:0007669"/>
    <property type="project" value="TreeGrafter"/>
</dbReference>
<dbReference type="NCBIfam" id="TIGR02227">
    <property type="entry name" value="sigpep_I_bact"/>
    <property type="match status" value="1"/>
</dbReference>
<dbReference type="Proteomes" id="UP000886885">
    <property type="component" value="Chromosome 7A"/>
</dbReference>
<dbReference type="OrthoDB" id="308440at2759"/>
<evidence type="ECO:0000259" key="10">
    <source>
        <dbReference type="Pfam" id="PF10502"/>
    </source>
</evidence>
<evidence type="ECO:0000256" key="3">
    <source>
        <dbReference type="ARBA" id="ARBA00022801"/>
    </source>
</evidence>
<evidence type="ECO:0000256" key="4">
    <source>
        <dbReference type="ARBA" id="ARBA00023128"/>
    </source>
</evidence>
<evidence type="ECO:0000313" key="11">
    <source>
        <dbReference type="EMBL" id="KAG6768289.1"/>
    </source>
</evidence>
<dbReference type="GO" id="GO:0042720">
    <property type="term" value="C:mitochondrial inner membrane peptidase complex"/>
    <property type="evidence" value="ECO:0007669"/>
    <property type="project" value="TreeGrafter"/>
</dbReference>
<feature type="active site" evidence="9">
    <location>
        <position position="47"/>
    </location>
</feature>
<evidence type="ECO:0000256" key="6">
    <source>
        <dbReference type="ARBA" id="ARBA00038445"/>
    </source>
</evidence>
<comment type="subcellular location">
    <subcellularLocation>
        <location evidence="1">Mitochondrion inner membrane</location>
    </subcellularLocation>
</comment>
<comment type="caution">
    <text evidence="11">The sequence shown here is derived from an EMBL/GenBank/DDBJ whole genome shotgun (WGS) entry which is preliminary data.</text>
</comment>
<dbReference type="PANTHER" id="PTHR12383">
    <property type="entry name" value="PROTEASE FAMILY S26 MITOCHONDRIAL INNER MEMBRANE PROTEASE-RELATED"/>
    <property type="match status" value="1"/>
</dbReference>
<keyword evidence="3" id="KW-0378">Hydrolase</keyword>
<comment type="subunit">
    <text evidence="8">Heterodimer of 2 subunits, IMP1A/B and IMP12.</text>
</comment>
<proteinExistence type="inferred from homology"/>
<dbReference type="InterPro" id="IPR052064">
    <property type="entry name" value="Mito_IMP1_subunit"/>
</dbReference>
<dbReference type="GO" id="GO:0004252">
    <property type="term" value="F:serine-type endopeptidase activity"/>
    <property type="evidence" value="ECO:0007669"/>
    <property type="project" value="InterPro"/>
</dbReference>
<keyword evidence="5" id="KW-0472">Membrane</keyword>
<keyword evidence="12" id="KW-1185">Reference proteome</keyword>
<keyword evidence="4" id="KW-0496">Mitochondrion</keyword>
<keyword evidence="2" id="KW-0999">Mitochondrion inner membrane</keyword>
<evidence type="ECO:0000256" key="9">
    <source>
        <dbReference type="PIRSR" id="PIRSR600223-1"/>
    </source>
</evidence>
<dbReference type="EMBL" id="JAAWWB010000013">
    <property type="protein sequence ID" value="KAG6768289.1"/>
    <property type="molecule type" value="Genomic_DNA"/>
</dbReference>
<name>A0A8X8CWX1_POPTO</name>
<evidence type="ECO:0000313" key="12">
    <source>
        <dbReference type="Proteomes" id="UP000886885"/>
    </source>
</evidence>
<sequence length="261" mass="28630">MSLRNLNEWTIIAKEAFNGSFLVAKALCFLHVTKTYVFTVASLYGPSMLPTFNISGDLALAEKISHKLGKVGAGDIVLVTSPVEPRKIVTKRVIGVEGDSVTYVVDPQNSDRTETIVVPKGHIWVEGDNIYKSKDSRTFGAVSYGLLQGKMFWKTENDLVCCANAQNVHEFAGWLTRPGRYGHPKILDHLGKKSKTAECMLLALPKSELTALLRSSMNMNSSFLISSRYKQVPYCILGGLQVAGAVLALDDHHASSYIILP</sequence>
<evidence type="ECO:0000256" key="2">
    <source>
        <dbReference type="ARBA" id="ARBA00022792"/>
    </source>
</evidence>
<gene>
    <name evidence="11" type="ORF">POTOM_027190</name>
</gene>
<feature type="domain" description="Peptidase S26" evidence="10">
    <location>
        <begin position="113"/>
        <end position="152"/>
    </location>
</feature>
<evidence type="ECO:0000256" key="5">
    <source>
        <dbReference type="ARBA" id="ARBA00023136"/>
    </source>
</evidence>
<protein>
    <recommendedName>
        <fullName evidence="10">Peptidase S26 domain-containing protein</fullName>
    </recommendedName>
</protein>
<accession>A0A8X8CWX1</accession>
<dbReference type="InterPro" id="IPR019533">
    <property type="entry name" value="Peptidase_S26"/>
</dbReference>
<dbReference type="CDD" id="cd06530">
    <property type="entry name" value="S26_SPase_I"/>
    <property type="match status" value="1"/>
</dbReference>
<comment type="similarity">
    <text evidence="6">Belongs to the peptidase S26 family. IMP1 subfamily.</text>
</comment>
<evidence type="ECO:0000256" key="7">
    <source>
        <dbReference type="ARBA" id="ARBA00054895"/>
    </source>
</evidence>
<dbReference type="GO" id="GO:0006465">
    <property type="term" value="P:signal peptide processing"/>
    <property type="evidence" value="ECO:0007669"/>
    <property type="project" value="InterPro"/>
</dbReference>
<feature type="active site" evidence="9">
    <location>
        <position position="91"/>
    </location>
</feature>
<evidence type="ECO:0000256" key="1">
    <source>
        <dbReference type="ARBA" id="ARBA00004273"/>
    </source>
</evidence>
<comment type="function">
    <text evidence="7">Catalyzes the removal of transit peptides required for the targeting of proteins from the mitochondrial matrix, across the inner membrane, into the inter-membrane space.</text>
</comment>
<dbReference type="InterPro" id="IPR000223">
    <property type="entry name" value="Pept_S26A_signal_pept_1"/>
</dbReference>